<comment type="caution">
    <text evidence="7">The sequence shown here is derived from an EMBL/GenBank/DDBJ whole genome shotgun (WGS) entry which is preliminary data.</text>
</comment>
<feature type="domain" description="Pectinesterase catalytic" evidence="5">
    <location>
        <begin position="30"/>
        <end position="332"/>
    </location>
</feature>
<dbReference type="InterPro" id="IPR026444">
    <property type="entry name" value="Secre_tail"/>
</dbReference>
<feature type="domain" description="Secretion system C-terminal sorting" evidence="6">
    <location>
        <begin position="792"/>
        <end position="862"/>
    </location>
</feature>
<dbReference type="PANTHER" id="PTHR31321">
    <property type="entry name" value="ACYL-COA THIOESTER HYDROLASE YBHC-RELATED"/>
    <property type="match status" value="1"/>
</dbReference>
<keyword evidence="2" id="KW-0378">Hydrolase</keyword>
<feature type="chain" id="PRO_5046937929" evidence="4">
    <location>
        <begin position="29"/>
        <end position="865"/>
    </location>
</feature>
<dbReference type="SUPFAM" id="SSF51126">
    <property type="entry name" value="Pectin lyase-like"/>
    <property type="match status" value="1"/>
</dbReference>
<name>A0ABS7CRU6_9BACT</name>
<comment type="similarity">
    <text evidence="1">Belongs to the pectinesterase family.</text>
</comment>
<evidence type="ECO:0000256" key="2">
    <source>
        <dbReference type="ARBA" id="ARBA00022801"/>
    </source>
</evidence>
<evidence type="ECO:0000256" key="1">
    <source>
        <dbReference type="ARBA" id="ARBA00008891"/>
    </source>
</evidence>
<dbReference type="Proteomes" id="UP000813018">
    <property type="component" value="Unassembled WGS sequence"/>
</dbReference>
<dbReference type="InterPro" id="IPR000070">
    <property type="entry name" value="Pectinesterase_cat"/>
</dbReference>
<dbReference type="PANTHER" id="PTHR31321:SF57">
    <property type="entry name" value="PECTINESTERASE 53-RELATED"/>
    <property type="match status" value="1"/>
</dbReference>
<keyword evidence="8" id="KW-1185">Reference proteome</keyword>
<feature type="signal peptide" evidence="4">
    <location>
        <begin position="1"/>
        <end position="28"/>
    </location>
</feature>
<reference evidence="7 8" key="1">
    <citation type="journal article" date="2016" name="Int. J. Syst. Evol. Microbiol.">
        <title>Pontibacter aydingkolensis sp. nov., isolated from soil of a salt lake.</title>
        <authorList>
            <person name="Osman G."/>
            <person name="Zhang T."/>
            <person name="Lou K."/>
            <person name="Gao Y."/>
            <person name="Chang W."/>
            <person name="Lin Q."/>
            <person name="Yang H.M."/>
            <person name="Huo X.D."/>
            <person name="Wang N."/>
        </authorList>
    </citation>
    <scope>NUCLEOTIDE SEQUENCE [LARGE SCALE GENOMIC DNA]</scope>
    <source>
        <strain evidence="7 8">KACC 19255</strain>
    </source>
</reference>
<evidence type="ECO:0000259" key="6">
    <source>
        <dbReference type="Pfam" id="PF18962"/>
    </source>
</evidence>
<dbReference type="Gene3D" id="2.160.20.10">
    <property type="entry name" value="Single-stranded right-handed beta-helix, Pectin lyase-like"/>
    <property type="match status" value="1"/>
</dbReference>
<keyword evidence="4" id="KW-0732">Signal</keyword>
<protein>
    <submittedName>
        <fullName evidence="7">T9SS type A sorting domain-containing protein</fullName>
    </submittedName>
</protein>
<sequence>MKLTLTLKNLLATLVVALIATVPFSVVAQDLTVAKDGTGTHITVQAAIDAAPTNRTTPYVIYIKNGVYKEKISIASNKTFIHLVGESVANTILTHDDYSGKAMPSGGTYGTSNSASVTVSGNDFFAKNITFENTTGDAPQALAINVNSDRAAFKNCRFLGGQDTVLANGDGKRQYFKDCYIDGVVDFIFGSSRAVFEDCIIYAKDRKDNLSGSYITAANTQQGQEHGYVFKNCIIPANRGVTTYVLGRPWQNDGTQTNPAHNKTVFLNTIMSSAVKPEGWAKWTAQTNTDIILYAEYKSKNYDGSLLDVSQRVAWSKQLTDTEAAAYTNSNLFGDWDPCGIESGMCSAQTPDIAVSNFGGTKGSTNTTFRWNISWPIADVKYELFRSDDNSTFTKVGEVPAADAQNINFQLTDALPAAGSKYYYYLQASKDGLATHTTQTVEISRVPTITVTGSLSSFTQYLDGPSSAKIYTLSGINLTDNIAITPPAPFEISTDGTTWHGNTSPVVLTQTNNAVANTTIYVRLNATATGIFSGNISHSSTGANTVNVAAAGEKLSEYPRNSVVLQQWPLTENNQDNASVRSAGVVASVPTFKKLYVSNGTTVPAFPAYSASHGQAFSAAADGSGLWGTASGGPGGNLNRAFFEEFKVTAASGASVRVDSILVTSAFYNTSSNTKLGIVYSKTGFQTADSTNVTGGKGPAGILPSTANGAFATPIILANQNTGTNHRFRVALNDADGVMLEAGETLSIRLYFSCGSSSAGRYGLLKDVEVKGENMSLLSSKLPVSKEQLIAYPNPTEGRLTVVHPAAVKGASIAVYTLLGAKLADFATQSGVTQTTIELNKLVTGNYVVIYSDDKTRIASRIVKQ</sequence>
<evidence type="ECO:0000256" key="4">
    <source>
        <dbReference type="SAM" id="SignalP"/>
    </source>
</evidence>
<dbReference type="Pfam" id="PF01095">
    <property type="entry name" value="Pectinesterase"/>
    <property type="match status" value="1"/>
</dbReference>
<gene>
    <name evidence="7" type="ORF">K0O23_05500</name>
</gene>
<dbReference type="InterPro" id="IPR011050">
    <property type="entry name" value="Pectin_lyase_fold/virulence"/>
</dbReference>
<evidence type="ECO:0000313" key="8">
    <source>
        <dbReference type="Proteomes" id="UP000813018"/>
    </source>
</evidence>
<accession>A0ABS7CRU6</accession>
<dbReference type="InterPro" id="IPR012334">
    <property type="entry name" value="Pectin_lyas_fold"/>
</dbReference>
<evidence type="ECO:0000313" key="7">
    <source>
        <dbReference type="EMBL" id="MBW7466515.1"/>
    </source>
</evidence>
<dbReference type="NCBIfam" id="TIGR04183">
    <property type="entry name" value="Por_Secre_tail"/>
    <property type="match status" value="1"/>
</dbReference>
<dbReference type="EMBL" id="JAHYXK010000003">
    <property type="protein sequence ID" value="MBW7466515.1"/>
    <property type="molecule type" value="Genomic_DNA"/>
</dbReference>
<dbReference type="RefSeq" id="WP_219876391.1">
    <property type="nucleotide sequence ID" value="NZ_JAHYXK010000003.1"/>
</dbReference>
<organism evidence="7 8">
    <name type="scientific">Pontibacter aydingkolensis</name>
    <dbReference type="NCBI Taxonomy" id="1911536"/>
    <lineage>
        <taxon>Bacteria</taxon>
        <taxon>Pseudomonadati</taxon>
        <taxon>Bacteroidota</taxon>
        <taxon>Cytophagia</taxon>
        <taxon>Cytophagales</taxon>
        <taxon>Hymenobacteraceae</taxon>
        <taxon>Pontibacter</taxon>
    </lineage>
</organism>
<proteinExistence type="inferred from homology"/>
<evidence type="ECO:0000256" key="3">
    <source>
        <dbReference type="ARBA" id="ARBA00023085"/>
    </source>
</evidence>
<dbReference type="Pfam" id="PF18962">
    <property type="entry name" value="Por_Secre_tail"/>
    <property type="match status" value="1"/>
</dbReference>
<evidence type="ECO:0000259" key="5">
    <source>
        <dbReference type="Pfam" id="PF01095"/>
    </source>
</evidence>
<keyword evidence="3" id="KW-0063">Aspartyl esterase</keyword>